<evidence type="ECO:0000313" key="4">
    <source>
        <dbReference type="Proteomes" id="UP000019483"/>
    </source>
</evidence>
<dbReference type="InterPro" id="IPR008965">
    <property type="entry name" value="CBM2/CBM3_carb-bd_dom_sf"/>
</dbReference>
<evidence type="ECO:0000256" key="2">
    <source>
        <dbReference type="SAM" id="Phobius"/>
    </source>
</evidence>
<feature type="compositionally biased region" description="Gly residues" evidence="1">
    <location>
        <begin position="174"/>
        <end position="184"/>
    </location>
</feature>
<dbReference type="AlphaFoldDB" id="W9DP73"/>
<feature type="compositionally biased region" description="Low complexity" evidence="1">
    <location>
        <begin position="153"/>
        <end position="173"/>
    </location>
</feature>
<dbReference type="Proteomes" id="UP000019483">
    <property type="component" value="Unassembled WGS sequence"/>
</dbReference>
<reference evidence="3 4" key="1">
    <citation type="submission" date="2013-08" db="EMBL/GenBank/DDBJ databases">
        <authorList>
            <consortium name="DOE Joint Genome Institute"/>
            <person name="Eisen J."/>
            <person name="Huntemann M."/>
            <person name="Han J."/>
            <person name="Chen A."/>
            <person name="Kyrpides N."/>
            <person name="Mavromatis K."/>
            <person name="Markowitz V."/>
            <person name="Palaniappan K."/>
            <person name="Ivanova N."/>
            <person name="Schaumberg A."/>
            <person name="Pati A."/>
            <person name="Liolios K."/>
            <person name="Nordberg H.P."/>
            <person name="Cantor M.N."/>
            <person name="Hua S.X."/>
            <person name="Woyke T."/>
        </authorList>
    </citation>
    <scope>NUCLEOTIDE SEQUENCE [LARGE SCALE GENOMIC DNA]</scope>
    <source>
        <strain evidence="3 4">DSM 2278</strain>
    </source>
</reference>
<accession>W9DP73</accession>
<evidence type="ECO:0000256" key="1">
    <source>
        <dbReference type="SAM" id="MobiDB-lite"/>
    </source>
</evidence>
<keyword evidence="2" id="KW-0812">Transmembrane</keyword>
<proteinExistence type="predicted"/>
<dbReference type="SUPFAM" id="SSF49384">
    <property type="entry name" value="Carbohydrate-binding domain"/>
    <property type="match status" value="1"/>
</dbReference>
<feature type="region of interest" description="Disordered" evidence="1">
    <location>
        <begin position="152"/>
        <end position="186"/>
    </location>
</feature>
<keyword evidence="2" id="KW-1133">Transmembrane helix</keyword>
<protein>
    <recommendedName>
        <fullName evidence="5">PGF-pre-PGF domain-containing protein</fullName>
    </recommendedName>
</protein>
<name>W9DP73_METTI</name>
<dbReference type="GO" id="GO:0030246">
    <property type="term" value="F:carbohydrate binding"/>
    <property type="evidence" value="ECO:0007669"/>
    <property type="project" value="InterPro"/>
</dbReference>
<comment type="caution">
    <text evidence="3">The sequence shown here is derived from an EMBL/GenBank/DDBJ whole genome shotgun (WGS) entry which is preliminary data.</text>
</comment>
<keyword evidence="4" id="KW-1185">Reference proteome</keyword>
<dbReference type="NCBIfam" id="TIGR04213">
    <property type="entry name" value="PGF_pre_PGF"/>
    <property type="match status" value="1"/>
</dbReference>
<keyword evidence="2" id="KW-0472">Membrane</keyword>
<dbReference type="EMBL" id="AZAJ01000001">
    <property type="protein sequence ID" value="ETA66953.1"/>
    <property type="molecule type" value="Genomic_DNA"/>
</dbReference>
<evidence type="ECO:0008006" key="5">
    <source>
        <dbReference type="Google" id="ProtNLM"/>
    </source>
</evidence>
<gene>
    <name evidence="3" type="ORF">MettiDRAFT_0356</name>
</gene>
<sequence>MITKKITYGFAFSLLILILFGTNALGSDEITATRSISELSVDAGDTFTVTIYVYFQEEIDAPKIEENLPEGWAISSGNYGNSTYSKDDSLATWLWTKKVDEGEQMSITYYVEVPDTASAGSYSVYGIISGLNSNNGDRITSTTIGDQKIEVLSSSTSTDDSSSSSSSSTSSSSSGGGGGGGGTSGEEYENILKKEVESVFINKGSLIKYEFSADENAINYVQFTGLKNSGKISTTIEVLNDRSTFADSDAPGIVYQNMNIWVGKVGFATSDNIEDPVIGFSVKKEWMEENGVSSDDIILYRYSDDAWNELDTSVLSEDDTSVHFESNTPGFSPFTIAAPFSAEKMSVSSSAAEDVEELESTVEDIEEESTIPVESTQSSPGFGVLASIAGVIIAGIFATMKGRK</sequence>
<evidence type="ECO:0000313" key="3">
    <source>
        <dbReference type="EMBL" id="ETA66953.1"/>
    </source>
</evidence>
<organism evidence="3 4">
    <name type="scientific">Methanolobus tindarius DSM 2278</name>
    <dbReference type="NCBI Taxonomy" id="1090322"/>
    <lineage>
        <taxon>Archaea</taxon>
        <taxon>Methanobacteriati</taxon>
        <taxon>Methanobacteriota</taxon>
        <taxon>Stenosarchaea group</taxon>
        <taxon>Methanomicrobia</taxon>
        <taxon>Methanosarcinales</taxon>
        <taxon>Methanosarcinaceae</taxon>
        <taxon>Methanolobus</taxon>
    </lineage>
</organism>
<dbReference type="STRING" id="1090322.MettiDRAFT_0356"/>
<dbReference type="RefSeq" id="WP_023844089.1">
    <property type="nucleotide sequence ID" value="NZ_AZAJ01000001.1"/>
</dbReference>
<feature type="transmembrane region" description="Helical" evidence="2">
    <location>
        <begin position="381"/>
        <end position="400"/>
    </location>
</feature>
<dbReference type="InterPro" id="IPR026453">
    <property type="entry name" value="PGF_pre_PGF"/>
</dbReference>
<dbReference type="OrthoDB" id="125797at2157"/>